<dbReference type="Proteomes" id="UP000636264">
    <property type="component" value="Unassembled WGS sequence"/>
</dbReference>
<gene>
    <name evidence="1" type="ORF">GCM10011385_23170</name>
</gene>
<comment type="caution">
    <text evidence="1">The sequence shown here is derived from an EMBL/GenBank/DDBJ whole genome shotgun (WGS) entry which is preliminary data.</text>
</comment>
<evidence type="ECO:0000313" key="1">
    <source>
        <dbReference type="EMBL" id="GGA68701.1"/>
    </source>
</evidence>
<keyword evidence="2" id="KW-1185">Reference proteome</keyword>
<organism evidence="1 2">
    <name type="scientific">Nitratireductor aestuarii</name>
    <dbReference type="NCBI Taxonomy" id="1735103"/>
    <lineage>
        <taxon>Bacteria</taxon>
        <taxon>Pseudomonadati</taxon>
        <taxon>Pseudomonadota</taxon>
        <taxon>Alphaproteobacteria</taxon>
        <taxon>Hyphomicrobiales</taxon>
        <taxon>Phyllobacteriaceae</taxon>
        <taxon>Nitratireductor</taxon>
    </lineage>
</organism>
<name>A0A916W5Q0_9HYPH</name>
<sequence>MVYNEAAPEPQSVAANYVALEGGILWADQGIVDANDSDKFGNIRDDRGFYLAATYRRLVNPEWDWQMTATGTWLKGRQVSEYREFPEDYQPWELGRVKSNLTFQTADFDAGYHPGANPLTRLHIGIRALHSSDKLTYWSPYDYWREWVDTEGWAIGPRIGFQSETMLGDSQFGFVAEASGSILLGRFKTEYGYQYDGQDEAYTESYSDTRAVYNLEALAGLSWHATESLTITAGYRAQKWWGLRNNTAFPASSNPSVSVDSDILLHGPFLRIGMTF</sequence>
<protein>
    <submittedName>
        <fullName evidence="1">Uncharacterized protein</fullName>
    </submittedName>
</protein>
<dbReference type="Pfam" id="PF05150">
    <property type="entry name" value="Legionella_OMP"/>
    <property type="match status" value="1"/>
</dbReference>
<dbReference type="AlphaFoldDB" id="A0A916W5Q0"/>
<dbReference type="InterPro" id="IPR007825">
    <property type="entry name" value="Major_OMP_Legionella"/>
</dbReference>
<proteinExistence type="predicted"/>
<reference evidence="1" key="2">
    <citation type="submission" date="2020-09" db="EMBL/GenBank/DDBJ databases">
        <authorList>
            <person name="Sun Q."/>
            <person name="Zhou Y."/>
        </authorList>
    </citation>
    <scope>NUCLEOTIDE SEQUENCE</scope>
    <source>
        <strain evidence="1">CGMCC 1.15320</strain>
    </source>
</reference>
<evidence type="ECO:0000313" key="2">
    <source>
        <dbReference type="Proteomes" id="UP000636264"/>
    </source>
</evidence>
<accession>A0A916W5Q0</accession>
<dbReference type="EMBL" id="BMIF01000006">
    <property type="protein sequence ID" value="GGA68701.1"/>
    <property type="molecule type" value="Genomic_DNA"/>
</dbReference>
<reference evidence="1" key="1">
    <citation type="journal article" date="2014" name="Int. J. Syst. Evol. Microbiol.">
        <title>Complete genome sequence of Corynebacterium casei LMG S-19264T (=DSM 44701T), isolated from a smear-ripened cheese.</title>
        <authorList>
            <consortium name="US DOE Joint Genome Institute (JGI-PGF)"/>
            <person name="Walter F."/>
            <person name="Albersmeier A."/>
            <person name="Kalinowski J."/>
            <person name="Ruckert C."/>
        </authorList>
    </citation>
    <scope>NUCLEOTIDE SEQUENCE</scope>
    <source>
        <strain evidence="1">CGMCC 1.15320</strain>
    </source>
</reference>